<reference evidence="1 2" key="1">
    <citation type="submission" date="2018-03" db="EMBL/GenBank/DDBJ databases">
        <title>Draft genome sequence of Rohu Carp (Labeo rohita).</title>
        <authorList>
            <person name="Das P."/>
            <person name="Kushwaha B."/>
            <person name="Joshi C.G."/>
            <person name="Kumar D."/>
            <person name="Nagpure N.S."/>
            <person name="Sahoo L."/>
            <person name="Das S.P."/>
            <person name="Bit A."/>
            <person name="Patnaik S."/>
            <person name="Meher P.K."/>
            <person name="Jayasankar P."/>
            <person name="Koringa P.G."/>
            <person name="Patel N.V."/>
            <person name="Hinsu A.T."/>
            <person name="Kumar R."/>
            <person name="Pandey M."/>
            <person name="Agarwal S."/>
            <person name="Srivastava S."/>
            <person name="Singh M."/>
            <person name="Iquebal M.A."/>
            <person name="Jaiswal S."/>
            <person name="Angadi U.B."/>
            <person name="Kumar N."/>
            <person name="Raza M."/>
            <person name="Shah T.M."/>
            <person name="Rai A."/>
            <person name="Jena J.K."/>
        </authorList>
    </citation>
    <scope>NUCLEOTIDE SEQUENCE [LARGE SCALE GENOMIC DNA]</scope>
    <source>
        <strain evidence="1">DASCIFA01</strain>
        <tissue evidence="1">Testis</tissue>
    </source>
</reference>
<evidence type="ECO:0000313" key="2">
    <source>
        <dbReference type="Proteomes" id="UP000290572"/>
    </source>
</evidence>
<dbReference type="EMBL" id="QBIY01005218">
    <property type="protein sequence ID" value="RXN38001.1"/>
    <property type="molecule type" value="Genomic_DNA"/>
</dbReference>
<name>A0A498P1E3_LABRO</name>
<gene>
    <name evidence="1" type="ORF">ROHU_001518</name>
</gene>
<dbReference type="AlphaFoldDB" id="A0A498P1E3"/>
<evidence type="ECO:0000313" key="1">
    <source>
        <dbReference type="EMBL" id="RXN38001.1"/>
    </source>
</evidence>
<protein>
    <submittedName>
        <fullName evidence="1">Uncharacterized protein</fullName>
    </submittedName>
</protein>
<organism evidence="1 2">
    <name type="scientific">Labeo rohita</name>
    <name type="common">Indian major carp</name>
    <name type="synonym">Cyprinus rohita</name>
    <dbReference type="NCBI Taxonomy" id="84645"/>
    <lineage>
        <taxon>Eukaryota</taxon>
        <taxon>Metazoa</taxon>
        <taxon>Chordata</taxon>
        <taxon>Craniata</taxon>
        <taxon>Vertebrata</taxon>
        <taxon>Euteleostomi</taxon>
        <taxon>Actinopterygii</taxon>
        <taxon>Neopterygii</taxon>
        <taxon>Teleostei</taxon>
        <taxon>Ostariophysi</taxon>
        <taxon>Cypriniformes</taxon>
        <taxon>Cyprinidae</taxon>
        <taxon>Labeoninae</taxon>
        <taxon>Labeonini</taxon>
        <taxon>Labeo</taxon>
    </lineage>
</organism>
<accession>A0A498P1E3</accession>
<sequence>MPEPLAIIKVTPRSSATMDETQEFLVVIDANPEVPVIRSVAFGDYKAFSGRLRLASSLADPPLRSDGHFHHNPVTWLPLFEADILIYAWHAALWALKAPVQATTMSSRYDKKQVAPLLL</sequence>
<dbReference type="Proteomes" id="UP000290572">
    <property type="component" value="Unassembled WGS sequence"/>
</dbReference>
<keyword evidence="2" id="KW-1185">Reference proteome</keyword>
<comment type="caution">
    <text evidence="1">The sequence shown here is derived from an EMBL/GenBank/DDBJ whole genome shotgun (WGS) entry which is preliminary data.</text>
</comment>
<proteinExistence type="predicted"/>